<dbReference type="AlphaFoldDB" id="A0A1C4GLG9"/>
<dbReference type="Gene3D" id="2.20.110.10">
    <property type="entry name" value="Histone H3 K4-specific methyltransferase SET7/9 N-terminal domain"/>
    <property type="match status" value="1"/>
</dbReference>
<dbReference type="Proteomes" id="UP000196052">
    <property type="component" value="Unassembled WGS sequence"/>
</dbReference>
<accession>A0A1C4GLG9</accession>
<evidence type="ECO:0000313" key="2">
    <source>
        <dbReference type="Proteomes" id="UP000196052"/>
    </source>
</evidence>
<protein>
    <submittedName>
        <fullName evidence="1">YwqK</fullName>
    </submittedName>
</protein>
<evidence type="ECO:0000313" key="1">
    <source>
        <dbReference type="EMBL" id="SCC68685.1"/>
    </source>
</evidence>
<gene>
    <name evidence="1" type="ORF">BC05F1_06229</name>
</gene>
<sequence>MENKMDVLSKKYVLEHGINFDEELWFTLSSDEVLDKPEEKNGKPFTGLAYELYDNGTLAYYCYYRDGFKEGNYVKFYQSGKVKTTDYMIKGQTRGIRKKWYECEVLKYEGEFKFGICLHYTEWDKHGDVISKKVAPTKEELAFINRCSKREGNPLI</sequence>
<dbReference type="EMBL" id="FMBE01000020">
    <property type="protein sequence ID" value="SCC68685.1"/>
    <property type="molecule type" value="Genomic_DNA"/>
</dbReference>
<dbReference type="SUPFAM" id="SSF82185">
    <property type="entry name" value="Histone H3 K4-specific methyltransferase SET7/9 N-terminal domain"/>
    <property type="match status" value="1"/>
</dbReference>
<organism evidence="1 2">
    <name type="scientific">Bacillus wiedmannii</name>
    <dbReference type="NCBI Taxonomy" id="1890302"/>
    <lineage>
        <taxon>Bacteria</taxon>
        <taxon>Bacillati</taxon>
        <taxon>Bacillota</taxon>
        <taxon>Bacilli</taxon>
        <taxon>Bacillales</taxon>
        <taxon>Bacillaceae</taxon>
        <taxon>Bacillus</taxon>
        <taxon>Bacillus cereus group</taxon>
    </lineage>
</organism>
<name>A0A1C4GLG9_9BACI</name>
<proteinExistence type="predicted"/>
<reference evidence="2" key="1">
    <citation type="submission" date="2016-08" db="EMBL/GenBank/DDBJ databases">
        <authorList>
            <person name="Loux V."/>
            <person name="Rue O."/>
        </authorList>
    </citation>
    <scope>NUCLEOTIDE SEQUENCE [LARGE SCALE GENOMIC DNA]</scope>
    <source>
        <strain evidence="2">INRA Bc05-F1</strain>
    </source>
</reference>